<protein>
    <recommendedName>
        <fullName evidence="4">Protein ZIP4 homolog</fullName>
    </recommendedName>
</protein>
<reference evidence="2 3" key="1">
    <citation type="submission" date="2016-12" db="EMBL/GenBank/DDBJ databases">
        <title>The genomes of Aspergillus section Nigri reveals drivers in fungal speciation.</title>
        <authorList>
            <consortium name="DOE Joint Genome Institute"/>
            <person name="Vesth T.C."/>
            <person name="Nybo J."/>
            <person name="Theobald S."/>
            <person name="Brandl J."/>
            <person name="Frisvad J.C."/>
            <person name="Nielsen K.F."/>
            <person name="Lyhne E.K."/>
            <person name="Kogle M.E."/>
            <person name="Kuo A."/>
            <person name="Riley R."/>
            <person name="Clum A."/>
            <person name="Nolan M."/>
            <person name="Lipzen A."/>
            <person name="Salamov A."/>
            <person name="Henrissat B."/>
            <person name="Wiebenga A."/>
            <person name="De Vries R.P."/>
            <person name="Grigoriev I.V."/>
            <person name="Mortensen U.H."/>
            <person name="Andersen M.R."/>
            <person name="Baker S.E."/>
        </authorList>
    </citation>
    <scope>NUCLEOTIDE SEQUENCE [LARGE SCALE GENOMIC DNA]</scope>
    <source>
        <strain evidence="2 3">IBT 23096</strain>
    </source>
</reference>
<dbReference type="InterPro" id="IPR039057">
    <property type="entry name" value="Spo22/ZIP4"/>
</dbReference>
<evidence type="ECO:0000256" key="1">
    <source>
        <dbReference type="ARBA" id="ARBA00023254"/>
    </source>
</evidence>
<dbReference type="GO" id="GO:0051321">
    <property type="term" value="P:meiotic cell cycle"/>
    <property type="evidence" value="ECO:0007669"/>
    <property type="project" value="UniProtKB-KW"/>
</dbReference>
<proteinExistence type="predicted"/>
<dbReference type="AlphaFoldDB" id="A0A2I2G4K4"/>
<dbReference type="GeneID" id="36562498"/>
<gene>
    <name evidence="2" type="ORF">P170DRAFT_510559</name>
</gene>
<name>A0A2I2G4K4_9EURO</name>
<keyword evidence="3" id="KW-1185">Reference proteome</keyword>
<dbReference type="Pfam" id="PF08631">
    <property type="entry name" value="SPO22"/>
    <property type="match status" value="1"/>
</dbReference>
<comment type="caution">
    <text evidence="2">The sequence shown here is derived from an EMBL/GenBank/DDBJ whole genome shotgun (WGS) entry which is preliminary data.</text>
</comment>
<dbReference type="EMBL" id="MSFO01000005">
    <property type="protein sequence ID" value="PLB47814.1"/>
    <property type="molecule type" value="Genomic_DNA"/>
</dbReference>
<dbReference type="PANTHER" id="PTHR40375">
    <property type="entry name" value="SPORULATION-SPECIFIC PROTEIN 22"/>
    <property type="match status" value="1"/>
</dbReference>
<dbReference type="OrthoDB" id="65716at2759"/>
<dbReference type="GO" id="GO:0090173">
    <property type="term" value="P:regulation of synaptonemal complex assembly"/>
    <property type="evidence" value="ECO:0007669"/>
    <property type="project" value="InterPro"/>
</dbReference>
<organism evidence="2 3">
    <name type="scientific">Aspergillus steynii IBT 23096</name>
    <dbReference type="NCBI Taxonomy" id="1392250"/>
    <lineage>
        <taxon>Eukaryota</taxon>
        <taxon>Fungi</taxon>
        <taxon>Dikarya</taxon>
        <taxon>Ascomycota</taxon>
        <taxon>Pezizomycotina</taxon>
        <taxon>Eurotiomycetes</taxon>
        <taxon>Eurotiomycetidae</taxon>
        <taxon>Eurotiales</taxon>
        <taxon>Aspergillaceae</taxon>
        <taxon>Aspergillus</taxon>
        <taxon>Aspergillus subgen. Circumdati</taxon>
    </lineage>
</organism>
<keyword evidence="1" id="KW-0469">Meiosis</keyword>
<evidence type="ECO:0000313" key="3">
    <source>
        <dbReference type="Proteomes" id="UP000234275"/>
    </source>
</evidence>
<dbReference type="PANTHER" id="PTHR40375:SF2">
    <property type="entry name" value="SPORULATION-SPECIFIC PROTEIN 22"/>
    <property type="match status" value="1"/>
</dbReference>
<dbReference type="InterPro" id="IPR013940">
    <property type="entry name" value="Spo22/ZIP4/TEX11"/>
</dbReference>
<sequence>MEMTHPDSLRAETIIEFAKEIQTRLSESDGFNEALHDDALRTLDKCIDHIPLPATAVPHTIRHQMDHEGVKLWNLCAQQMLHVEGSRDMILVCKLKVLAYLMIGSVASKQGQGSFRVLEVALNTAKACAETRQFDLSQRIIETIAVRLDDIEKSNSQHEHTRLRSATVEYYMLRVYLSWFRGRPDIADHLFSKIPATHIDKNQRCVLDICYKVGNLALLSHGHHTAVKWLGRAVKAYEQLSDDSQESDITLEEKKLVVMHTFVRACLRLDKMESKKPLNRALESLKTKYGDTFAVQMLQLEALGIEETLTGQEYLQIVQYAIKTVEHKHGHLNILLCYIQKLRELDVKCYVQALKQLLTEILVSPAERSLIESTFIRLVWTLTDASIEAQHALDICQDTSTALIETLQGPLSENATHASLILMWKYIDRKLSMDDAPTAQKWCFFVLDHPVFQISPDTRGKFLRKLIIYAMENPGSSTWHDLFHKMPIQCQQSPSALFLMHKYALARKDFSEASAYLQNLCEQADQANAYLLPCMGEAMQMGQALQAAKILERILASSDGACFEAMNVKDLFQPVLHHLLIDIETCDNNEEELILQITFIFEAGVSHAISNTDRRQVTNPAINQAGKQNEAQFSPIQLEWLSHKSYNVALRTHKHSQPKLALQLLDISVKFAELHQQTLPPETQPSINQHILHCDFLLALITVSQARKAKTTPQKKKNHQKLTHLTNHFHTHIHPLLNTHSPKIQEWTPKYRTILSWGFEAVVSLHKWDDAASVIEKAGTVTDGKLASIFLDCLLRSEAPVKEMARMVKLMIRTLHTSPSASENNQTFRSTLPRYLRILFRLSLSAKDTPLAESVLDQALILAQEAHQSESDASAGLYPNDEIQWLSTVAFNRAVEFYRASRDEECRRWAGKAIALADLIHGGGAGELGGLLRRNFAKLI</sequence>
<evidence type="ECO:0008006" key="4">
    <source>
        <dbReference type="Google" id="ProtNLM"/>
    </source>
</evidence>
<evidence type="ECO:0000313" key="2">
    <source>
        <dbReference type="EMBL" id="PLB47814.1"/>
    </source>
</evidence>
<dbReference type="STRING" id="1392250.A0A2I2G4K4"/>
<accession>A0A2I2G4K4</accession>
<dbReference type="RefSeq" id="XP_024703116.1">
    <property type="nucleotide sequence ID" value="XM_024854792.1"/>
</dbReference>
<dbReference type="Proteomes" id="UP000234275">
    <property type="component" value="Unassembled WGS sequence"/>
</dbReference>
<dbReference type="VEuPathDB" id="FungiDB:P170DRAFT_510559"/>